<dbReference type="NCBIfam" id="TIGR02595">
    <property type="entry name" value="PEP_CTERM"/>
    <property type="match status" value="1"/>
</dbReference>
<feature type="signal peptide" evidence="2">
    <location>
        <begin position="1"/>
        <end position="25"/>
    </location>
</feature>
<dbReference type="eggNOG" id="ENOG5033ECK">
    <property type="taxonomic scope" value="Bacteria"/>
</dbReference>
<proteinExistence type="predicted"/>
<name>B8GNW0_THISH</name>
<dbReference type="AlphaFoldDB" id="B8GNW0"/>
<evidence type="ECO:0000313" key="5">
    <source>
        <dbReference type="Proteomes" id="UP000002383"/>
    </source>
</evidence>
<dbReference type="HOGENOM" id="CLU_1145764_0_0_6"/>
<evidence type="ECO:0000256" key="1">
    <source>
        <dbReference type="SAM" id="Phobius"/>
    </source>
</evidence>
<keyword evidence="2" id="KW-0732">Signal</keyword>
<sequence precursor="true">MKIVNRISAVLLLVLGLLAFGSASANTVDLRYTGFVGGSTTGTLYDTNGNLIGGSGSLNVNAGLFGFNVLGSSGDVEWGGRVEAFCIETGIALNTSSTVTYNVVNAGDYFSASQLGAIQSLYGNNHTSLGSTATNVAFQLGLWEIINETTSNTSLSNGSFRSNAFGSAQGIANGWLNDLGETVEQFHMYVLTSDRSQNLLVITPKPIGVPEPGALALLGIGLLALAMGMRRRHSA</sequence>
<keyword evidence="5" id="KW-1185">Reference proteome</keyword>
<dbReference type="Pfam" id="PF07589">
    <property type="entry name" value="PEP-CTERM"/>
    <property type="match status" value="1"/>
</dbReference>
<feature type="transmembrane region" description="Helical" evidence="1">
    <location>
        <begin position="212"/>
        <end position="229"/>
    </location>
</feature>
<evidence type="ECO:0000313" key="4">
    <source>
        <dbReference type="EMBL" id="ACL72049.1"/>
    </source>
</evidence>
<gene>
    <name evidence="4" type="ordered locus">Tgr7_0961</name>
</gene>
<dbReference type="OrthoDB" id="7844829at2"/>
<keyword evidence="1" id="KW-0812">Transmembrane</keyword>
<reference evidence="4 5" key="1">
    <citation type="journal article" date="2011" name="Stand. Genomic Sci.">
        <title>Complete genome sequence of 'Thioalkalivibrio sulfidophilus' HL-EbGr7.</title>
        <authorList>
            <person name="Muyzer G."/>
            <person name="Sorokin D.Y."/>
            <person name="Mavromatis K."/>
            <person name="Lapidus A."/>
            <person name="Clum A."/>
            <person name="Ivanova N."/>
            <person name="Pati A."/>
            <person name="d'Haeseleer P."/>
            <person name="Woyke T."/>
            <person name="Kyrpides N.C."/>
        </authorList>
    </citation>
    <scope>NUCLEOTIDE SEQUENCE [LARGE SCALE GENOMIC DNA]</scope>
    <source>
        <strain evidence="4 5">HL-EbGR7</strain>
    </source>
</reference>
<feature type="chain" id="PRO_5002872866" description="Ice-binding protein C-terminal domain-containing protein" evidence="2">
    <location>
        <begin position="26"/>
        <end position="235"/>
    </location>
</feature>
<organism evidence="4 5">
    <name type="scientific">Thioalkalivibrio sulfidiphilus (strain HL-EbGR7)</name>
    <dbReference type="NCBI Taxonomy" id="396588"/>
    <lineage>
        <taxon>Bacteria</taxon>
        <taxon>Pseudomonadati</taxon>
        <taxon>Pseudomonadota</taxon>
        <taxon>Gammaproteobacteria</taxon>
        <taxon>Chromatiales</taxon>
        <taxon>Ectothiorhodospiraceae</taxon>
        <taxon>Thioalkalivibrio</taxon>
    </lineage>
</organism>
<protein>
    <recommendedName>
        <fullName evidence="3">Ice-binding protein C-terminal domain-containing protein</fullName>
    </recommendedName>
</protein>
<keyword evidence="1" id="KW-1133">Transmembrane helix</keyword>
<feature type="domain" description="Ice-binding protein C-terminal" evidence="3">
    <location>
        <begin position="209"/>
        <end position="232"/>
    </location>
</feature>
<dbReference type="InterPro" id="IPR013424">
    <property type="entry name" value="Ice-binding_C"/>
</dbReference>
<keyword evidence="1" id="KW-0472">Membrane</keyword>
<evidence type="ECO:0000259" key="3">
    <source>
        <dbReference type="Pfam" id="PF07589"/>
    </source>
</evidence>
<accession>B8GNW0</accession>
<dbReference type="Proteomes" id="UP000002383">
    <property type="component" value="Chromosome"/>
</dbReference>
<dbReference type="KEGG" id="tgr:Tgr7_0961"/>
<dbReference type="EMBL" id="CP001339">
    <property type="protein sequence ID" value="ACL72049.1"/>
    <property type="molecule type" value="Genomic_DNA"/>
</dbReference>
<evidence type="ECO:0000256" key="2">
    <source>
        <dbReference type="SAM" id="SignalP"/>
    </source>
</evidence>
<dbReference type="RefSeq" id="WP_012637533.1">
    <property type="nucleotide sequence ID" value="NC_011901.1"/>
</dbReference>